<comment type="domain">
    <text evidence="8">The N-terminal domain determines nucleotide recognition and specific binding, while the C-terminal domain determines the specific binding to the target protein.</text>
</comment>
<dbReference type="InterPro" id="IPR029044">
    <property type="entry name" value="Nucleotide-diphossugar_trans"/>
</dbReference>
<comment type="catalytic activity">
    <reaction evidence="8">
        <text>Mo-molybdopterin + GTP + H(+) = Mo-molybdopterin guanine dinucleotide + diphosphate</text>
        <dbReference type="Rhea" id="RHEA:34243"/>
        <dbReference type="ChEBI" id="CHEBI:15378"/>
        <dbReference type="ChEBI" id="CHEBI:33019"/>
        <dbReference type="ChEBI" id="CHEBI:37565"/>
        <dbReference type="ChEBI" id="CHEBI:71302"/>
        <dbReference type="ChEBI" id="CHEBI:71310"/>
        <dbReference type="EC" id="2.7.7.77"/>
    </reaction>
</comment>
<accession>A0A6G4WF65</accession>
<keyword evidence="7 8" id="KW-0501">Molybdenum cofactor biosynthesis</keyword>
<dbReference type="PANTHER" id="PTHR19136:SF81">
    <property type="entry name" value="MOLYBDENUM COFACTOR GUANYLYLTRANSFERASE"/>
    <property type="match status" value="1"/>
</dbReference>
<evidence type="ECO:0000259" key="9">
    <source>
        <dbReference type="Pfam" id="PF12804"/>
    </source>
</evidence>
<organism evidence="10 11">
    <name type="scientific">Allomesorhizobium camelthorni</name>
    <dbReference type="NCBI Taxonomy" id="475069"/>
    <lineage>
        <taxon>Bacteria</taxon>
        <taxon>Pseudomonadati</taxon>
        <taxon>Pseudomonadota</taxon>
        <taxon>Alphaproteobacteria</taxon>
        <taxon>Hyphomicrobiales</taxon>
        <taxon>Phyllobacteriaceae</taxon>
        <taxon>Allomesorhizobium</taxon>
    </lineage>
</organism>
<dbReference type="EMBL" id="JAAKZF010000031">
    <property type="protein sequence ID" value="NGO53432.1"/>
    <property type="molecule type" value="Genomic_DNA"/>
</dbReference>
<comment type="caution">
    <text evidence="8">Lacks conserved residue(s) required for the propagation of feature annotation.</text>
</comment>
<dbReference type="EC" id="2.7.7.77" evidence="8"/>
<dbReference type="PANTHER" id="PTHR19136">
    <property type="entry name" value="MOLYBDENUM COFACTOR GUANYLYLTRANSFERASE"/>
    <property type="match status" value="1"/>
</dbReference>
<evidence type="ECO:0000313" key="10">
    <source>
        <dbReference type="EMBL" id="NGO53432.1"/>
    </source>
</evidence>
<sequence length="208" mass="21985">MGGMFGLILSGGKSSRMGGGDKTLRALGDGTVLSHVAGRLSPQVDRMAISANGDPERFAAFGLPVVADSIEDYAGPLAGILAGMDWATEATGTHIVSVAGDTPFFPNDLVARLSAAVQGNPGRIAVAASGGRRHPVFALWPLRLAGDLRQFLEEGRSFKVQAFIEDHEFAEVEFPMMSSPSGSTDPFFNINTPDDLVRAETLLQEIEP</sequence>
<dbReference type="SUPFAM" id="SSF53448">
    <property type="entry name" value="Nucleotide-diphospho-sugar transferases"/>
    <property type="match status" value="1"/>
</dbReference>
<evidence type="ECO:0000256" key="3">
    <source>
        <dbReference type="ARBA" id="ARBA00022723"/>
    </source>
</evidence>
<proteinExistence type="inferred from homology"/>
<dbReference type="GO" id="GO:1902758">
    <property type="term" value="P:bis(molybdopterin guanine dinucleotide)molybdenum biosynthetic process"/>
    <property type="evidence" value="ECO:0007669"/>
    <property type="project" value="TreeGrafter"/>
</dbReference>
<dbReference type="GO" id="GO:0061603">
    <property type="term" value="F:molybdenum cofactor guanylyltransferase activity"/>
    <property type="evidence" value="ECO:0007669"/>
    <property type="project" value="UniProtKB-EC"/>
</dbReference>
<dbReference type="GO" id="GO:0005737">
    <property type="term" value="C:cytoplasm"/>
    <property type="evidence" value="ECO:0007669"/>
    <property type="project" value="UniProtKB-SubCell"/>
</dbReference>
<dbReference type="Proteomes" id="UP001642900">
    <property type="component" value="Unassembled WGS sequence"/>
</dbReference>
<feature type="binding site" evidence="8">
    <location>
        <begin position="9"/>
        <end position="11"/>
    </location>
    <ligand>
        <name>GTP</name>
        <dbReference type="ChEBI" id="CHEBI:37565"/>
    </ligand>
</feature>
<comment type="cofactor">
    <cofactor evidence="8">
        <name>Mg(2+)</name>
        <dbReference type="ChEBI" id="CHEBI:18420"/>
    </cofactor>
</comment>
<evidence type="ECO:0000256" key="8">
    <source>
        <dbReference type="HAMAP-Rule" id="MF_00316"/>
    </source>
</evidence>
<keyword evidence="5 8" id="KW-0460">Magnesium</keyword>
<comment type="function">
    <text evidence="8">Transfers a GMP moiety from GTP to Mo-molybdopterin (Mo-MPT) cofactor (Moco or molybdenum cofactor) to form Mo-molybdopterin guanine dinucleotide (Mo-MGD) cofactor.</text>
</comment>
<comment type="subcellular location">
    <subcellularLocation>
        <location evidence="8">Cytoplasm</location>
    </subcellularLocation>
</comment>
<comment type="subunit">
    <text evidence="8">Monomer.</text>
</comment>
<evidence type="ECO:0000256" key="1">
    <source>
        <dbReference type="ARBA" id="ARBA00022490"/>
    </source>
</evidence>
<dbReference type="GO" id="GO:0005525">
    <property type="term" value="F:GTP binding"/>
    <property type="evidence" value="ECO:0007669"/>
    <property type="project" value="UniProtKB-UniRule"/>
</dbReference>
<dbReference type="Pfam" id="PF12804">
    <property type="entry name" value="NTP_transf_3"/>
    <property type="match status" value="1"/>
</dbReference>
<evidence type="ECO:0000256" key="6">
    <source>
        <dbReference type="ARBA" id="ARBA00023134"/>
    </source>
</evidence>
<comment type="caution">
    <text evidence="10">The sequence shown here is derived from an EMBL/GenBank/DDBJ whole genome shotgun (WGS) entry which is preliminary data.</text>
</comment>
<dbReference type="RefSeq" id="WP_165030794.1">
    <property type="nucleotide sequence ID" value="NZ_JAAKZF010000031.1"/>
</dbReference>
<dbReference type="Gene3D" id="3.90.550.10">
    <property type="entry name" value="Spore Coat Polysaccharide Biosynthesis Protein SpsA, Chain A"/>
    <property type="match status" value="1"/>
</dbReference>
<evidence type="ECO:0000256" key="7">
    <source>
        <dbReference type="ARBA" id="ARBA00023150"/>
    </source>
</evidence>
<comment type="similarity">
    <text evidence="8">Belongs to the MobA family.</text>
</comment>
<protein>
    <recommendedName>
        <fullName evidence="8">Molybdenum cofactor guanylyltransferase</fullName>
        <shortName evidence="8">MoCo guanylyltransferase</shortName>
        <ecNumber evidence="8">2.7.7.77</ecNumber>
    </recommendedName>
    <alternativeName>
        <fullName evidence="8">GTP:molybdopterin guanylyltransferase</fullName>
    </alternativeName>
    <alternativeName>
        <fullName evidence="8">Mo-MPT guanylyltransferase</fullName>
    </alternativeName>
    <alternativeName>
        <fullName evidence="8">Molybdopterin guanylyltransferase</fullName>
    </alternativeName>
    <alternativeName>
        <fullName evidence="8">Molybdopterin-guanine dinucleotide synthase</fullName>
        <shortName evidence="8">MGD synthase</shortName>
    </alternativeName>
</protein>
<dbReference type="CDD" id="cd02503">
    <property type="entry name" value="MobA"/>
    <property type="match status" value="1"/>
</dbReference>
<dbReference type="HAMAP" id="MF_00316">
    <property type="entry name" value="MobA"/>
    <property type="match status" value="1"/>
</dbReference>
<feature type="binding site" evidence="8">
    <location>
        <position position="101"/>
    </location>
    <ligand>
        <name>Mg(2+)</name>
        <dbReference type="ChEBI" id="CHEBI:18420"/>
    </ligand>
</feature>
<keyword evidence="2 8" id="KW-0808">Transferase</keyword>
<feature type="binding site" evidence="8">
    <location>
        <position position="22"/>
    </location>
    <ligand>
        <name>GTP</name>
        <dbReference type="ChEBI" id="CHEBI:37565"/>
    </ligand>
</feature>
<keyword evidence="3 8" id="KW-0479">Metal-binding</keyword>
<keyword evidence="4 8" id="KW-0547">Nucleotide-binding</keyword>
<feature type="binding site" evidence="8">
    <location>
        <position position="101"/>
    </location>
    <ligand>
        <name>GTP</name>
        <dbReference type="ChEBI" id="CHEBI:37565"/>
    </ligand>
</feature>
<gene>
    <name evidence="8 10" type="primary">mobA</name>
    <name evidence="10" type="ORF">G6N73_20080</name>
</gene>
<evidence type="ECO:0000256" key="4">
    <source>
        <dbReference type="ARBA" id="ARBA00022741"/>
    </source>
</evidence>
<evidence type="ECO:0000256" key="5">
    <source>
        <dbReference type="ARBA" id="ARBA00022842"/>
    </source>
</evidence>
<feature type="domain" description="MobA-like NTP transferase" evidence="9">
    <location>
        <begin position="6"/>
        <end position="157"/>
    </location>
</feature>
<keyword evidence="6 8" id="KW-0342">GTP-binding</keyword>
<keyword evidence="11" id="KW-1185">Reference proteome</keyword>
<dbReference type="InterPro" id="IPR013482">
    <property type="entry name" value="Molybde_CF_guanTrfase"/>
</dbReference>
<dbReference type="InterPro" id="IPR025877">
    <property type="entry name" value="MobA-like_NTP_Trfase"/>
</dbReference>
<evidence type="ECO:0000256" key="2">
    <source>
        <dbReference type="ARBA" id="ARBA00022679"/>
    </source>
</evidence>
<evidence type="ECO:0000313" key="11">
    <source>
        <dbReference type="Proteomes" id="UP001642900"/>
    </source>
</evidence>
<keyword evidence="10" id="KW-0548">Nucleotidyltransferase</keyword>
<feature type="binding site" evidence="8">
    <location>
        <position position="68"/>
    </location>
    <ligand>
        <name>GTP</name>
        <dbReference type="ChEBI" id="CHEBI:37565"/>
    </ligand>
</feature>
<name>A0A6G4WF65_9HYPH</name>
<keyword evidence="1 8" id="KW-0963">Cytoplasm</keyword>
<dbReference type="AlphaFoldDB" id="A0A6G4WF65"/>
<dbReference type="NCBIfam" id="TIGR02665">
    <property type="entry name" value="molyb_mobA"/>
    <property type="match status" value="1"/>
</dbReference>
<dbReference type="GO" id="GO:0046872">
    <property type="term" value="F:metal ion binding"/>
    <property type="evidence" value="ECO:0007669"/>
    <property type="project" value="UniProtKB-KW"/>
</dbReference>
<reference evidence="10 11" key="1">
    <citation type="submission" date="2020-02" db="EMBL/GenBank/DDBJ databases">
        <title>Genome sequence of strain CCNWXJ40-4.</title>
        <authorList>
            <person name="Gao J."/>
            <person name="Sun J."/>
        </authorList>
    </citation>
    <scope>NUCLEOTIDE SEQUENCE [LARGE SCALE GENOMIC DNA]</scope>
    <source>
        <strain evidence="10 11">CCNWXJ 40-4</strain>
    </source>
</reference>